<keyword evidence="7 12" id="KW-0378">Hydrolase</keyword>
<keyword evidence="9 12" id="KW-1133">Transmembrane helix</keyword>
<evidence type="ECO:0000256" key="12">
    <source>
        <dbReference type="HAMAP-Rule" id="MF_00188"/>
    </source>
</evidence>
<keyword evidence="11 12" id="KW-0472">Membrane</keyword>
<dbReference type="Proteomes" id="UP000230392">
    <property type="component" value="Unassembled WGS sequence"/>
</dbReference>
<keyword evidence="10 12" id="KW-0482">Metalloprotease</keyword>
<feature type="domain" description="Peptidase M48" evidence="13">
    <location>
        <begin position="65"/>
        <end position="278"/>
    </location>
</feature>
<dbReference type="GO" id="GO:0004222">
    <property type="term" value="F:metalloendopeptidase activity"/>
    <property type="evidence" value="ECO:0007669"/>
    <property type="project" value="UniProtKB-UniRule"/>
</dbReference>
<dbReference type="GO" id="GO:0006508">
    <property type="term" value="P:proteolysis"/>
    <property type="evidence" value="ECO:0007669"/>
    <property type="project" value="UniProtKB-KW"/>
</dbReference>
<feature type="binding site" evidence="12">
    <location>
        <position position="205"/>
    </location>
    <ligand>
        <name>Zn(2+)</name>
        <dbReference type="ChEBI" id="CHEBI:29105"/>
        <note>catalytic</note>
    </ligand>
</feature>
<keyword evidence="3 12" id="KW-1003">Cell membrane</keyword>
<name>A0A2G9YBE7_9BACT</name>
<feature type="binding site" evidence="12">
    <location>
        <position position="130"/>
    </location>
    <ligand>
        <name>Zn(2+)</name>
        <dbReference type="ChEBI" id="CHEBI:29105"/>
        <note>catalytic</note>
    </ligand>
</feature>
<keyword evidence="5 12" id="KW-0812">Transmembrane</keyword>
<dbReference type="EC" id="3.4.24.-" evidence="12"/>
<feature type="transmembrane region" description="Helical" evidence="12">
    <location>
        <begin position="140"/>
        <end position="160"/>
    </location>
</feature>
<keyword evidence="6 12" id="KW-0479">Metal-binding</keyword>
<dbReference type="CDD" id="cd07336">
    <property type="entry name" value="M48B_HtpX_like"/>
    <property type="match status" value="1"/>
</dbReference>
<dbReference type="Gene3D" id="3.30.2010.10">
    <property type="entry name" value="Metalloproteases ('zincins'), catalytic domain"/>
    <property type="match status" value="1"/>
</dbReference>
<dbReference type="AlphaFoldDB" id="A0A2G9YBE7"/>
<keyword evidence="4 12" id="KW-0645">Protease</keyword>
<dbReference type="EMBL" id="PCRF01000073">
    <property type="protein sequence ID" value="PIP16547.1"/>
    <property type="molecule type" value="Genomic_DNA"/>
</dbReference>
<dbReference type="PANTHER" id="PTHR43221">
    <property type="entry name" value="PROTEASE HTPX"/>
    <property type="match status" value="1"/>
</dbReference>
<evidence type="ECO:0000256" key="3">
    <source>
        <dbReference type="ARBA" id="ARBA00022475"/>
    </source>
</evidence>
<evidence type="ECO:0000256" key="2">
    <source>
        <dbReference type="ARBA" id="ARBA00009779"/>
    </source>
</evidence>
<evidence type="ECO:0000256" key="5">
    <source>
        <dbReference type="ARBA" id="ARBA00022692"/>
    </source>
</evidence>
<evidence type="ECO:0000256" key="4">
    <source>
        <dbReference type="ARBA" id="ARBA00022670"/>
    </source>
</evidence>
<sequence length="282" mass="30714">MNQFKTFALMVILTLLLMLVGGAVAGRGGMLFFFFLALVMNFVSYWFSDKIVLAIYRAKEVKREEAPELHRMVETLARRADIPKPKICLMNNPSPNAFATGRDPQHAVVVVSSGIMQLLDQGELEGVLGHELTHVRNRDILICTIAAAIAGAIMMLSSMARWAAIFGGMGSDREERQGGIALLAVAIFAPLAAILIQLAISRSREYMADEGGGRLAGNPLKLSNALKKLEMGSKRLPLRANPATAHMFIVNPLTGGWLLGLFSTHPPIPTRVAKLEELARRG</sequence>
<gene>
    <name evidence="12" type="primary">htpX</name>
    <name evidence="14" type="ORF">COX46_01575</name>
</gene>
<evidence type="ECO:0000256" key="9">
    <source>
        <dbReference type="ARBA" id="ARBA00022989"/>
    </source>
</evidence>
<evidence type="ECO:0000313" key="15">
    <source>
        <dbReference type="Proteomes" id="UP000230392"/>
    </source>
</evidence>
<dbReference type="Pfam" id="PF01435">
    <property type="entry name" value="Peptidase_M48"/>
    <property type="match status" value="1"/>
</dbReference>
<comment type="subcellular location">
    <subcellularLocation>
        <location evidence="1 12">Cell membrane</location>
        <topology evidence="1 12">Multi-pass membrane protein</topology>
    </subcellularLocation>
</comment>
<comment type="similarity">
    <text evidence="2 12">Belongs to the peptidase M48B family.</text>
</comment>
<reference evidence="14 15" key="1">
    <citation type="submission" date="2017-09" db="EMBL/GenBank/DDBJ databases">
        <title>Depth-based differentiation of microbial function through sediment-hosted aquifers and enrichment of novel symbionts in the deep terrestrial subsurface.</title>
        <authorList>
            <person name="Probst A.J."/>
            <person name="Ladd B."/>
            <person name="Jarett J.K."/>
            <person name="Geller-Mcgrath D.E."/>
            <person name="Sieber C.M."/>
            <person name="Emerson J.B."/>
            <person name="Anantharaman K."/>
            <person name="Thomas B.C."/>
            <person name="Malmstrom R."/>
            <person name="Stieglmeier M."/>
            <person name="Klingl A."/>
            <person name="Woyke T."/>
            <person name="Ryan C.M."/>
            <person name="Banfield J.F."/>
        </authorList>
    </citation>
    <scope>NUCLEOTIDE SEQUENCE [LARGE SCALE GENOMIC DNA]</scope>
    <source>
        <strain evidence="14">CG23_combo_of_CG06-09_8_20_14_all_48_7</strain>
    </source>
</reference>
<evidence type="ECO:0000256" key="7">
    <source>
        <dbReference type="ARBA" id="ARBA00022801"/>
    </source>
</evidence>
<evidence type="ECO:0000256" key="10">
    <source>
        <dbReference type="ARBA" id="ARBA00023049"/>
    </source>
</evidence>
<evidence type="ECO:0000256" key="8">
    <source>
        <dbReference type="ARBA" id="ARBA00022833"/>
    </source>
</evidence>
<feature type="binding site" evidence="12">
    <location>
        <position position="134"/>
    </location>
    <ligand>
        <name>Zn(2+)</name>
        <dbReference type="ChEBI" id="CHEBI:29105"/>
        <note>catalytic</note>
    </ligand>
</feature>
<comment type="caution">
    <text evidence="14">The sequence shown here is derived from an EMBL/GenBank/DDBJ whole genome shotgun (WGS) entry which is preliminary data.</text>
</comment>
<comment type="cofactor">
    <cofactor evidence="12">
        <name>Zn(2+)</name>
        <dbReference type="ChEBI" id="CHEBI:29105"/>
    </cofactor>
    <text evidence="12">Binds 1 zinc ion per subunit.</text>
</comment>
<dbReference type="HAMAP" id="MF_00188">
    <property type="entry name" value="Pept_M48_protease_HtpX"/>
    <property type="match status" value="1"/>
</dbReference>
<feature type="transmembrane region" description="Helical" evidence="12">
    <location>
        <begin position="180"/>
        <end position="200"/>
    </location>
</feature>
<feature type="transmembrane region" description="Helical" evidence="12">
    <location>
        <begin position="32"/>
        <end position="56"/>
    </location>
</feature>
<evidence type="ECO:0000256" key="6">
    <source>
        <dbReference type="ARBA" id="ARBA00022723"/>
    </source>
</evidence>
<accession>A0A2G9YBE7</accession>
<evidence type="ECO:0000256" key="11">
    <source>
        <dbReference type="ARBA" id="ARBA00023136"/>
    </source>
</evidence>
<dbReference type="InterPro" id="IPR001915">
    <property type="entry name" value="Peptidase_M48"/>
</dbReference>
<evidence type="ECO:0000313" key="14">
    <source>
        <dbReference type="EMBL" id="PIP16547.1"/>
    </source>
</evidence>
<dbReference type="GO" id="GO:0008270">
    <property type="term" value="F:zinc ion binding"/>
    <property type="evidence" value="ECO:0007669"/>
    <property type="project" value="UniProtKB-UniRule"/>
</dbReference>
<evidence type="ECO:0000259" key="13">
    <source>
        <dbReference type="Pfam" id="PF01435"/>
    </source>
</evidence>
<dbReference type="PANTHER" id="PTHR43221:SF1">
    <property type="entry name" value="PROTEASE HTPX"/>
    <property type="match status" value="1"/>
</dbReference>
<organism evidence="14 15">
    <name type="scientific">bacterium (Candidatus Ratteibacteria) CG23_combo_of_CG06-09_8_20_14_all_48_7</name>
    <dbReference type="NCBI Taxonomy" id="2014292"/>
    <lineage>
        <taxon>Bacteria</taxon>
        <taxon>Candidatus Ratteibacteria</taxon>
    </lineage>
</organism>
<keyword evidence="8 12" id="KW-0862">Zinc</keyword>
<protein>
    <recommendedName>
        <fullName evidence="12">Protease HtpX homolog</fullName>
        <ecNumber evidence="12">3.4.24.-</ecNumber>
    </recommendedName>
</protein>
<dbReference type="InterPro" id="IPR050083">
    <property type="entry name" value="HtpX_protease"/>
</dbReference>
<evidence type="ECO:0000256" key="1">
    <source>
        <dbReference type="ARBA" id="ARBA00004651"/>
    </source>
</evidence>
<proteinExistence type="inferred from homology"/>
<dbReference type="InterPro" id="IPR022919">
    <property type="entry name" value="Pept_M48_protease_HtpX"/>
</dbReference>
<feature type="active site" evidence="12">
    <location>
        <position position="131"/>
    </location>
</feature>
<dbReference type="GO" id="GO:0005886">
    <property type="term" value="C:plasma membrane"/>
    <property type="evidence" value="ECO:0007669"/>
    <property type="project" value="UniProtKB-SubCell"/>
</dbReference>